<keyword evidence="3" id="KW-1185">Reference proteome</keyword>
<dbReference type="EMBL" id="NEGB01000002">
    <property type="protein sequence ID" value="OTG66424.1"/>
    <property type="molecule type" value="Genomic_DNA"/>
</dbReference>
<dbReference type="Proteomes" id="UP000242765">
    <property type="component" value="Unassembled WGS sequence"/>
</dbReference>
<dbReference type="OrthoDB" id="6615103at2"/>
<dbReference type="Gene3D" id="1.10.1660.10">
    <property type="match status" value="1"/>
</dbReference>
<dbReference type="InterPro" id="IPR009061">
    <property type="entry name" value="DNA-bd_dom_put_sf"/>
</dbReference>
<dbReference type="SUPFAM" id="SSF46955">
    <property type="entry name" value="Putative DNA-binding domain"/>
    <property type="match status" value="1"/>
</dbReference>
<protein>
    <submittedName>
        <fullName evidence="2">Helix-turn-helix domain-containing protein</fullName>
    </submittedName>
</protein>
<evidence type="ECO:0000259" key="1">
    <source>
        <dbReference type="Pfam" id="PF12728"/>
    </source>
</evidence>
<comment type="caution">
    <text evidence="2">The sequence shown here is derived from an EMBL/GenBank/DDBJ whole genome shotgun (WGS) entry which is preliminary data.</text>
</comment>
<dbReference type="InterPro" id="IPR041657">
    <property type="entry name" value="HTH_17"/>
</dbReference>
<reference evidence="2 3" key="1">
    <citation type="submission" date="2017-04" db="EMBL/GenBank/DDBJ databases">
        <title>High diversity of culturable Acinetobacter species in natural soil and water ecosystems.</title>
        <authorList>
            <person name="Nemec A."/>
            <person name="Radolfova-Krizova L."/>
        </authorList>
    </citation>
    <scope>NUCLEOTIDE SEQUENCE [LARGE SCALE GENOMIC DNA]</scope>
    <source>
        <strain evidence="2 3">ANC 4999</strain>
    </source>
</reference>
<dbReference type="RefSeq" id="WP_086202668.1">
    <property type="nucleotide sequence ID" value="NZ_NEGB01000002.1"/>
</dbReference>
<evidence type="ECO:0000313" key="2">
    <source>
        <dbReference type="EMBL" id="OTG66424.1"/>
    </source>
</evidence>
<dbReference type="STRING" id="1977882.B9T28_03980"/>
<gene>
    <name evidence="2" type="ORF">B9T28_03980</name>
</gene>
<accession>A0A1Y3CJ21</accession>
<evidence type="ECO:0000313" key="3">
    <source>
        <dbReference type="Proteomes" id="UP000242765"/>
    </source>
</evidence>
<feature type="domain" description="Helix-turn-helix" evidence="1">
    <location>
        <begin position="8"/>
        <end position="55"/>
    </location>
</feature>
<dbReference type="Pfam" id="PF12728">
    <property type="entry name" value="HTH_17"/>
    <property type="match status" value="1"/>
</dbReference>
<organism evidence="2 3">
    <name type="scientific">Acinetobacter silvestris</name>
    <dbReference type="NCBI Taxonomy" id="1977882"/>
    <lineage>
        <taxon>Bacteria</taxon>
        <taxon>Pseudomonadati</taxon>
        <taxon>Pseudomonadota</taxon>
        <taxon>Gammaproteobacteria</taxon>
        <taxon>Moraxellales</taxon>
        <taxon>Moraxellaceae</taxon>
        <taxon>Acinetobacter</taxon>
    </lineage>
</organism>
<proteinExistence type="predicted"/>
<name>A0A1Y3CJ21_9GAMM</name>
<dbReference type="AlphaFoldDB" id="A0A1Y3CJ21"/>
<sequence>MKQESLLITTAEAAKLLGFQPQTLRKWAIYENGPVVPKRHGRLLRWNRNEILKFAGEIK</sequence>